<evidence type="ECO:0000313" key="3">
    <source>
        <dbReference type="Proteomes" id="UP000029964"/>
    </source>
</evidence>
<accession>A0A086STL8</accession>
<evidence type="ECO:0000259" key="1">
    <source>
        <dbReference type="Pfam" id="PF03101"/>
    </source>
</evidence>
<name>A0A086STL8_HAPC1</name>
<feature type="domain" description="FAR1" evidence="1">
    <location>
        <begin position="48"/>
        <end position="119"/>
    </location>
</feature>
<dbReference type="HOGENOM" id="CLU_1383791_0_0_1"/>
<dbReference type="InterPro" id="IPR004330">
    <property type="entry name" value="FAR1_DNA_bnd_dom"/>
</dbReference>
<dbReference type="Pfam" id="PF03101">
    <property type="entry name" value="FAR1"/>
    <property type="match status" value="1"/>
</dbReference>
<proteinExistence type="predicted"/>
<reference evidence="3" key="1">
    <citation type="journal article" date="2014" name="Genome Announc.">
        <title>Genome sequence and annotation of Acremonium chrysogenum, producer of the beta-lactam antibiotic cephalosporin C.</title>
        <authorList>
            <person name="Terfehr D."/>
            <person name="Dahlmann T.A."/>
            <person name="Specht T."/>
            <person name="Zadra I."/>
            <person name="Kuernsteiner H."/>
            <person name="Kueck U."/>
        </authorList>
    </citation>
    <scope>NUCLEOTIDE SEQUENCE [LARGE SCALE GENOMIC DNA]</scope>
    <source>
        <strain evidence="3">ATCC 11550 / CBS 779.69 / DSM 880 / IAM 14645 / JCM 23072 / IMI 49137</strain>
    </source>
</reference>
<dbReference type="OrthoDB" id="4958315at2759"/>
<evidence type="ECO:0000313" key="2">
    <source>
        <dbReference type="EMBL" id="KFH40450.1"/>
    </source>
</evidence>
<dbReference type="Proteomes" id="UP000029964">
    <property type="component" value="Unassembled WGS sequence"/>
</dbReference>
<sequence length="197" mass="22079">MASNAPAPARRRGRPQIVQYIRTIETIYPSAEAAIKALKDEQYIMGHAVSKSHTKKKGDRLERIDMVCSRSGTYRPRASNKGKNKTSSRKCGCPCQWIIKPSSSAGYIIQVVAEQHNHEGTHFAQASAPVRRHSQCRFDPKLLRDRVMSLSENGALTSNQIAMQLQRDFPGLLIQGSDVRHIRKGARHEQYAQQTAT</sequence>
<dbReference type="EMBL" id="JPKY01000205">
    <property type="protein sequence ID" value="KFH40450.1"/>
    <property type="molecule type" value="Genomic_DNA"/>
</dbReference>
<gene>
    <name evidence="2" type="ORF">ACRE_088840</name>
</gene>
<protein>
    <recommendedName>
        <fullName evidence="1">FAR1 domain-containing protein</fullName>
    </recommendedName>
</protein>
<comment type="caution">
    <text evidence="2">The sequence shown here is derived from an EMBL/GenBank/DDBJ whole genome shotgun (WGS) entry which is preliminary data.</text>
</comment>
<dbReference type="AlphaFoldDB" id="A0A086STL8"/>
<organism evidence="2 3">
    <name type="scientific">Hapsidospora chrysogenum (strain ATCC 11550 / CBS 779.69 / DSM 880 / IAM 14645 / JCM 23072 / IMI 49137)</name>
    <name type="common">Acremonium chrysogenum</name>
    <dbReference type="NCBI Taxonomy" id="857340"/>
    <lineage>
        <taxon>Eukaryota</taxon>
        <taxon>Fungi</taxon>
        <taxon>Dikarya</taxon>
        <taxon>Ascomycota</taxon>
        <taxon>Pezizomycotina</taxon>
        <taxon>Sordariomycetes</taxon>
        <taxon>Hypocreomycetidae</taxon>
        <taxon>Hypocreales</taxon>
        <taxon>Bionectriaceae</taxon>
        <taxon>Hapsidospora</taxon>
    </lineage>
</organism>
<keyword evidence="3" id="KW-1185">Reference proteome</keyword>